<dbReference type="SUPFAM" id="SSF89733">
    <property type="entry name" value="L-sulfolactate dehydrogenase-like"/>
    <property type="match status" value="1"/>
</dbReference>
<dbReference type="Gene3D" id="3.30.1370.60">
    <property type="entry name" value="Hypothetical oxidoreductase yiak, domain 2"/>
    <property type="match status" value="1"/>
</dbReference>
<keyword evidence="4" id="KW-1185">Reference proteome</keyword>
<evidence type="ECO:0000256" key="1">
    <source>
        <dbReference type="ARBA" id="ARBA00006056"/>
    </source>
</evidence>
<dbReference type="EC" id="1.1.1.-" evidence="3"/>
<evidence type="ECO:0000313" key="4">
    <source>
        <dbReference type="Proteomes" id="UP000191135"/>
    </source>
</evidence>
<comment type="similarity">
    <text evidence="1">Belongs to the LDH2/MDH2 oxidoreductase family.</text>
</comment>
<dbReference type="KEGG" id="mmed:Mame_01832"/>
<dbReference type="EMBL" id="CP020330">
    <property type="protein sequence ID" value="AQZ51174.1"/>
    <property type="molecule type" value="Genomic_DNA"/>
</dbReference>
<dbReference type="InterPro" id="IPR003767">
    <property type="entry name" value="Malate/L-lactate_DH-like"/>
</dbReference>
<name>A0A1U9Z0G4_9HYPH</name>
<dbReference type="STRING" id="1122214.Mame_01832"/>
<sequence>MSDEVTFSADLLRRYATDLFTAAGLSAQAAGRVSDALIEADLSGRGSHGMLQADRYIERLIAGAMSIADAPQVVSRSHGAIVLDADGMEGHLVAEDAMMLAIETARETGIAAVAVRRAQHMGVVGRYVRMAAEAGCVGIAMGNTKPVMAAPGGVEKLVGTNPLAIGIPATREAVVLDMATSAGTYGRIRQANALGLDIPAGWALDADGIATTDPAEAMKGLLLPVGGAKGFALSFMIDLLAGLLSGGAWGTKLGLIDDSTVGPQMSSYLFIVLDIASFRPLEEFKAEADEAIAGVRQSRRAEGVDRLYTPGERSAEQLATSKGEIRLAPAVVKALAERGRQLGITVPAELLE</sequence>
<dbReference type="Proteomes" id="UP000191135">
    <property type="component" value="Chromosome"/>
</dbReference>
<gene>
    <name evidence="3" type="primary">yjmC_1</name>
    <name evidence="3" type="ORF">Mame_01832</name>
</gene>
<keyword evidence="2 3" id="KW-0560">Oxidoreductase</keyword>
<protein>
    <submittedName>
        <fullName evidence="3">Putative oxidoreductase YjmC</fullName>
        <ecNumber evidence="3">1.1.1.-</ecNumber>
    </submittedName>
</protein>
<dbReference type="AlphaFoldDB" id="A0A1U9Z0G4"/>
<dbReference type="OrthoDB" id="9811519at2"/>
<dbReference type="eggNOG" id="COG2055">
    <property type="taxonomic scope" value="Bacteria"/>
</dbReference>
<dbReference type="Pfam" id="PF02615">
    <property type="entry name" value="Ldh_2"/>
    <property type="match status" value="1"/>
</dbReference>
<dbReference type="Gene3D" id="1.10.1530.10">
    <property type="match status" value="1"/>
</dbReference>
<accession>A0A1U9Z0G4</accession>
<dbReference type="PANTHER" id="PTHR11091">
    <property type="entry name" value="OXIDOREDUCTASE-RELATED"/>
    <property type="match status" value="1"/>
</dbReference>
<reference evidence="3 4" key="1">
    <citation type="submission" date="2017-03" db="EMBL/GenBank/DDBJ databases">
        <title>Foreign affairs: Plasmid Transfer between Roseobacters and Rhizobia.</title>
        <authorList>
            <person name="Bartling P."/>
            <person name="Bunk B."/>
            <person name="Overmann J."/>
            <person name="Brinkmann H."/>
            <person name="Petersen J."/>
        </authorList>
    </citation>
    <scope>NUCLEOTIDE SEQUENCE [LARGE SCALE GENOMIC DNA]</scope>
    <source>
        <strain evidence="3 4">MACL11</strain>
    </source>
</reference>
<dbReference type="RefSeq" id="WP_018062963.1">
    <property type="nucleotide sequence ID" value="NZ_AQWH01000001.1"/>
</dbReference>
<organism evidence="3 4">
    <name type="scientific">Martelella mediterranea DSM 17316</name>
    <dbReference type="NCBI Taxonomy" id="1122214"/>
    <lineage>
        <taxon>Bacteria</taxon>
        <taxon>Pseudomonadati</taxon>
        <taxon>Pseudomonadota</taxon>
        <taxon>Alphaproteobacteria</taxon>
        <taxon>Hyphomicrobiales</taxon>
        <taxon>Aurantimonadaceae</taxon>
        <taxon>Martelella</taxon>
    </lineage>
</organism>
<dbReference type="PANTHER" id="PTHR11091:SF0">
    <property type="entry name" value="MALATE DEHYDROGENASE"/>
    <property type="match status" value="1"/>
</dbReference>
<dbReference type="InterPro" id="IPR036111">
    <property type="entry name" value="Mal/L-sulfo/L-lacto_DH-like_sf"/>
</dbReference>
<evidence type="ECO:0000313" key="3">
    <source>
        <dbReference type="EMBL" id="AQZ51174.1"/>
    </source>
</evidence>
<evidence type="ECO:0000256" key="2">
    <source>
        <dbReference type="ARBA" id="ARBA00023002"/>
    </source>
</evidence>
<dbReference type="InterPro" id="IPR043144">
    <property type="entry name" value="Mal/L-sulf/L-lact_DH-like_ah"/>
</dbReference>
<dbReference type="InterPro" id="IPR043143">
    <property type="entry name" value="Mal/L-sulf/L-lact_DH-like_NADP"/>
</dbReference>
<dbReference type="GO" id="GO:0016491">
    <property type="term" value="F:oxidoreductase activity"/>
    <property type="evidence" value="ECO:0007669"/>
    <property type="project" value="UniProtKB-KW"/>
</dbReference>
<proteinExistence type="inferred from homology"/>